<keyword evidence="2" id="KW-1185">Reference proteome</keyword>
<name>A0A1R3L0V0_9ROSI</name>
<dbReference type="AlphaFoldDB" id="A0A1R3L0V0"/>
<evidence type="ECO:0000313" key="2">
    <source>
        <dbReference type="Proteomes" id="UP000187203"/>
    </source>
</evidence>
<evidence type="ECO:0000313" key="1">
    <source>
        <dbReference type="EMBL" id="OMP12975.1"/>
    </source>
</evidence>
<proteinExistence type="predicted"/>
<protein>
    <submittedName>
        <fullName evidence="1">Uncharacterized protein</fullName>
    </submittedName>
</protein>
<dbReference type="Proteomes" id="UP000187203">
    <property type="component" value="Unassembled WGS sequence"/>
</dbReference>
<sequence length="316" mass="33312">RHTVDVGRQTGLHGRGGVVHVRLGLEAVGAGIELLAAGVGAIPGEIHQATGLLPQVQTIHLTAGVVVDVDPDVRTGRGQIERTLEVRTGIHLDLVGIDDHLAAHQGGRLQRLGRLTAGEDRADAGIEVGDALDGTELRQLRDEFAVALGLQRILVVHLGDHQLEELVLAELTGLLGLATAAVTRGTRLVDGVLVEHRLSGGIGRAYGHGAGSLLTEGQYLLHHLFGGIHHFRIGLEGATGRNHVGHLFHHVHVGVVDIAVLVRHRVVGLIALLHLALVLDDALDLHPNPGLALVVEQRGAALGLVELGGEHRCRAL</sequence>
<comment type="caution">
    <text evidence="1">The sequence shown here is derived from an EMBL/GenBank/DDBJ whole genome shotgun (WGS) entry which is preliminary data.</text>
</comment>
<organism evidence="1 2">
    <name type="scientific">Corchorus olitorius</name>
    <dbReference type="NCBI Taxonomy" id="93759"/>
    <lineage>
        <taxon>Eukaryota</taxon>
        <taxon>Viridiplantae</taxon>
        <taxon>Streptophyta</taxon>
        <taxon>Embryophyta</taxon>
        <taxon>Tracheophyta</taxon>
        <taxon>Spermatophyta</taxon>
        <taxon>Magnoliopsida</taxon>
        <taxon>eudicotyledons</taxon>
        <taxon>Gunneridae</taxon>
        <taxon>Pentapetalae</taxon>
        <taxon>rosids</taxon>
        <taxon>malvids</taxon>
        <taxon>Malvales</taxon>
        <taxon>Malvaceae</taxon>
        <taxon>Grewioideae</taxon>
        <taxon>Apeibeae</taxon>
        <taxon>Corchorus</taxon>
    </lineage>
</organism>
<accession>A0A1R3L0V0</accession>
<gene>
    <name evidence="1" type="ORF">COLO4_02497</name>
</gene>
<feature type="non-terminal residue" evidence="1">
    <location>
        <position position="1"/>
    </location>
</feature>
<reference evidence="2" key="1">
    <citation type="submission" date="2013-09" db="EMBL/GenBank/DDBJ databases">
        <title>Corchorus olitorius genome sequencing.</title>
        <authorList>
            <person name="Alam M."/>
            <person name="Haque M.S."/>
            <person name="Islam M.S."/>
            <person name="Emdad E.M."/>
            <person name="Islam M.M."/>
            <person name="Ahmed B."/>
            <person name="Halim A."/>
            <person name="Hossen Q.M.M."/>
            <person name="Hossain M.Z."/>
            <person name="Ahmed R."/>
            <person name="Khan M.M."/>
            <person name="Islam R."/>
            <person name="Rashid M.M."/>
            <person name="Khan S.A."/>
            <person name="Rahman M.S."/>
            <person name="Alam M."/>
            <person name="Yahiya A.S."/>
            <person name="Khan M.S."/>
            <person name="Azam M.S."/>
            <person name="Haque T."/>
            <person name="Lashkar M.Z.H."/>
            <person name="Akhand A.I."/>
            <person name="Morshed G."/>
            <person name="Roy S."/>
            <person name="Uddin K.S."/>
            <person name="Rabeya T."/>
            <person name="Hossain A.S."/>
            <person name="Chowdhury A."/>
            <person name="Snigdha A.R."/>
            <person name="Mortoza M.S."/>
            <person name="Matin S.A."/>
            <person name="Hoque S.M.E."/>
            <person name="Islam M.K."/>
            <person name="Roy D.K."/>
            <person name="Haider R."/>
            <person name="Moosa M.M."/>
            <person name="Elias S.M."/>
            <person name="Hasan A.M."/>
            <person name="Jahan S."/>
            <person name="Shafiuddin M."/>
            <person name="Mahmood N."/>
            <person name="Shommy N.S."/>
        </authorList>
    </citation>
    <scope>NUCLEOTIDE SEQUENCE [LARGE SCALE GENOMIC DNA]</scope>
    <source>
        <strain evidence="2">cv. O-4</strain>
    </source>
</reference>
<dbReference type="EMBL" id="AWUE01005488">
    <property type="protein sequence ID" value="OMP12975.1"/>
    <property type="molecule type" value="Genomic_DNA"/>
</dbReference>